<dbReference type="RefSeq" id="WP_379943938.1">
    <property type="nucleotide sequence ID" value="NZ_JBHTIB010000025.1"/>
</dbReference>
<sequence length="234" mass="27778">MVASSDKEYKLAKRIKQKKNGIDSNFLELANWISEKYEVNVLNITHEIMTHDNRIRIGIAVETENDEVKFKESDERWANYNEKIQNEIAEKYLEICRTLEIPNGKTILGLTKKLKPKLNDVFVSASAFEPLAKEEANGLIPEPNIKELLAKLNNNNVWTLSRCFGSATLFVFNDEQKEKISKSDFFKELEKRYFELLKEYDEFDYWKRDEFKIGIDSKQNFDENYESSWFYYYR</sequence>
<gene>
    <name evidence="1" type="ORF">ACFQ0I_15850</name>
</gene>
<name>A0ABW3BWS6_9FLAO</name>
<protein>
    <submittedName>
        <fullName evidence="1">Uncharacterized protein</fullName>
    </submittedName>
</protein>
<proteinExistence type="predicted"/>
<organism evidence="1 2">
    <name type="scientific">Mariniflexile aquimaris</name>
    <dbReference type="NCBI Taxonomy" id="881009"/>
    <lineage>
        <taxon>Bacteria</taxon>
        <taxon>Pseudomonadati</taxon>
        <taxon>Bacteroidota</taxon>
        <taxon>Flavobacteriia</taxon>
        <taxon>Flavobacteriales</taxon>
        <taxon>Flavobacteriaceae</taxon>
        <taxon>Mariniflexile</taxon>
    </lineage>
</organism>
<evidence type="ECO:0000313" key="2">
    <source>
        <dbReference type="Proteomes" id="UP001597011"/>
    </source>
</evidence>
<accession>A0ABW3BWS6</accession>
<evidence type="ECO:0000313" key="1">
    <source>
        <dbReference type="EMBL" id="MFD0837253.1"/>
    </source>
</evidence>
<keyword evidence="2" id="KW-1185">Reference proteome</keyword>
<dbReference type="Proteomes" id="UP001597011">
    <property type="component" value="Unassembled WGS sequence"/>
</dbReference>
<reference evidence="2" key="1">
    <citation type="journal article" date="2019" name="Int. J. Syst. Evol. Microbiol.">
        <title>The Global Catalogue of Microorganisms (GCM) 10K type strain sequencing project: providing services to taxonomists for standard genome sequencing and annotation.</title>
        <authorList>
            <consortium name="The Broad Institute Genomics Platform"/>
            <consortium name="The Broad Institute Genome Sequencing Center for Infectious Disease"/>
            <person name="Wu L."/>
            <person name="Ma J."/>
        </authorList>
    </citation>
    <scope>NUCLEOTIDE SEQUENCE [LARGE SCALE GENOMIC DNA]</scope>
    <source>
        <strain evidence="2">CCUG 60529</strain>
    </source>
</reference>
<comment type="caution">
    <text evidence="1">The sequence shown here is derived from an EMBL/GenBank/DDBJ whole genome shotgun (WGS) entry which is preliminary data.</text>
</comment>
<dbReference type="EMBL" id="JBHTIB010000025">
    <property type="protein sequence ID" value="MFD0837253.1"/>
    <property type="molecule type" value="Genomic_DNA"/>
</dbReference>